<organism evidence="1 2">
    <name type="scientific">Gossypium stocksii</name>
    <dbReference type="NCBI Taxonomy" id="47602"/>
    <lineage>
        <taxon>Eukaryota</taxon>
        <taxon>Viridiplantae</taxon>
        <taxon>Streptophyta</taxon>
        <taxon>Embryophyta</taxon>
        <taxon>Tracheophyta</taxon>
        <taxon>Spermatophyta</taxon>
        <taxon>Magnoliopsida</taxon>
        <taxon>eudicotyledons</taxon>
        <taxon>Gunneridae</taxon>
        <taxon>Pentapetalae</taxon>
        <taxon>rosids</taxon>
        <taxon>malvids</taxon>
        <taxon>Malvales</taxon>
        <taxon>Malvaceae</taxon>
        <taxon>Malvoideae</taxon>
        <taxon>Gossypium</taxon>
    </lineage>
</organism>
<evidence type="ECO:0000313" key="2">
    <source>
        <dbReference type="Proteomes" id="UP000828251"/>
    </source>
</evidence>
<accession>A0A9D3ZXY3</accession>
<sequence length="100" mass="11884">MFNKIYWRNLDSVAQCVDPILKSRDYLQGTFKAYKLLTKHQKYEFNILEVSHHFSKVFGSKSTSKRLEFFIPLFLLEEGFTLPLPDFVRDVVYDFNVAPR</sequence>
<gene>
    <name evidence="1" type="ORF">J1N35_026175</name>
</gene>
<keyword evidence="2" id="KW-1185">Reference proteome</keyword>
<protein>
    <submittedName>
        <fullName evidence="1">Uncharacterized protein</fullName>
    </submittedName>
</protein>
<evidence type="ECO:0000313" key="1">
    <source>
        <dbReference type="EMBL" id="KAH1073847.1"/>
    </source>
</evidence>
<dbReference type="Proteomes" id="UP000828251">
    <property type="component" value="Unassembled WGS sequence"/>
</dbReference>
<dbReference type="AlphaFoldDB" id="A0A9D3ZXY3"/>
<name>A0A9D3ZXY3_9ROSI</name>
<reference evidence="1 2" key="1">
    <citation type="journal article" date="2021" name="Plant Biotechnol. J.">
        <title>Multi-omics assisted identification of the key and species-specific regulatory components of drought-tolerant mechanisms in Gossypium stocksii.</title>
        <authorList>
            <person name="Yu D."/>
            <person name="Ke L."/>
            <person name="Zhang D."/>
            <person name="Wu Y."/>
            <person name="Sun Y."/>
            <person name="Mei J."/>
            <person name="Sun J."/>
            <person name="Sun Y."/>
        </authorList>
    </citation>
    <scope>NUCLEOTIDE SEQUENCE [LARGE SCALE GENOMIC DNA]</scope>
    <source>
        <strain evidence="2">cv. E1</strain>
        <tissue evidence="1">Leaf</tissue>
    </source>
</reference>
<proteinExistence type="predicted"/>
<comment type="caution">
    <text evidence="1">The sequence shown here is derived from an EMBL/GenBank/DDBJ whole genome shotgun (WGS) entry which is preliminary data.</text>
</comment>
<dbReference type="EMBL" id="JAIQCV010000008">
    <property type="protein sequence ID" value="KAH1073847.1"/>
    <property type="molecule type" value="Genomic_DNA"/>
</dbReference>